<proteinExistence type="predicted"/>
<evidence type="ECO:0000313" key="2">
    <source>
        <dbReference type="Proteomes" id="UP000054279"/>
    </source>
</evidence>
<sequence length="173" mass="20313">MEHMLLDCHSTGQRIIWNLAKRLCVKTREVWPDLNVGIILGCGLTEYMTSDRKPDKGKRRLFKILISESAYLIWKIRCEWRIEHNAHPDKKITDSVRLDHTDHEVRNRWIKMISDRIHMDILCSDGRRYKKKAIASSIVQKVWGKILRAEKVCGLSLEEISGVLVGIRDWWPP</sequence>
<accession>A0A0C9TL80</accession>
<dbReference type="HOGENOM" id="CLU_044484_2_0_1"/>
<gene>
    <name evidence="1" type="ORF">M422DRAFT_196955</name>
</gene>
<organism evidence="1 2">
    <name type="scientific">Sphaerobolus stellatus (strain SS14)</name>
    <dbReference type="NCBI Taxonomy" id="990650"/>
    <lineage>
        <taxon>Eukaryota</taxon>
        <taxon>Fungi</taxon>
        <taxon>Dikarya</taxon>
        <taxon>Basidiomycota</taxon>
        <taxon>Agaricomycotina</taxon>
        <taxon>Agaricomycetes</taxon>
        <taxon>Phallomycetidae</taxon>
        <taxon>Geastrales</taxon>
        <taxon>Sphaerobolaceae</taxon>
        <taxon>Sphaerobolus</taxon>
    </lineage>
</organism>
<reference evidence="1 2" key="1">
    <citation type="submission" date="2014-06" db="EMBL/GenBank/DDBJ databases">
        <title>Evolutionary Origins and Diversification of the Mycorrhizal Mutualists.</title>
        <authorList>
            <consortium name="DOE Joint Genome Institute"/>
            <consortium name="Mycorrhizal Genomics Consortium"/>
            <person name="Kohler A."/>
            <person name="Kuo A."/>
            <person name="Nagy L.G."/>
            <person name="Floudas D."/>
            <person name="Copeland A."/>
            <person name="Barry K.W."/>
            <person name="Cichocki N."/>
            <person name="Veneault-Fourrey C."/>
            <person name="LaButti K."/>
            <person name="Lindquist E.A."/>
            <person name="Lipzen A."/>
            <person name="Lundell T."/>
            <person name="Morin E."/>
            <person name="Murat C."/>
            <person name="Riley R."/>
            <person name="Ohm R."/>
            <person name="Sun H."/>
            <person name="Tunlid A."/>
            <person name="Henrissat B."/>
            <person name="Grigoriev I.V."/>
            <person name="Hibbett D.S."/>
            <person name="Martin F."/>
        </authorList>
    </citation>
    <scope>NUCLEOTIDE SEQUENCE [LARGE SCALE GENOMIC DNA]</scope>
    <source>
        <strain evidence="1 2">SS14</strain>
    </source>
</reference>
<dbReference type="AlphaFoldDB" id="A0A0C9TL80"/>
<dbReference type="EMBL" id="KN838056">
    <property type="protein sequence ID" value="KIJ22624.1"/>
    <property type="molecule type" value="Genomic_DNA"/>
</dbReference>
<evidence type="ECO:0000313" key="1">
    <source>
        <dbReference type="EMBL" id="KIJ22624.1"/>
    </source>
</evidence>
<dbReference type="OrthoDB" id="3262992at2759"/>
<name>A0A0C9TL80_SPHS4</name>
<dbReference type="Proteomes" id="UP000054279">
    <property type="component" value="Unassembled WGS sequence"/>
</dbReference>
<protein>
    <submittedName>
        <fullName evidence="1">Uncharacterized protein</fullName>
    </submittedName>
</protein>
<keyword evidence="2" id="KW-1185">Reference proteome</keyword>